<name>A0A1Y2M6E2_EPING</name>
<feature type="compositionally biased region" description="Low complexity" evidence="1">
    <location>
        <begin position="263"/>
        <end position="279"/>
    </location>
</feature>
<feature type="signal peptide" evidence="3">
    <location>
        <begin position="1"/>
        <end position="23"/>
    </location>
</feature>
<keyword evidence="2" id="KW-0812">Transmembrane</keyword>
<proteinExistence type="predicted"/>
<evidence type="ECO:0000313" key="4">
    <source>
        <dbReference type="EMBL" id="OSS50778.1"/>
    </source>
</evidence>
<protein>
    <submittedName>
        <fullName evidence="4">Uncharacterized protein</fullName>
    </submittedName>
</protein>
<dbReference type="OMA" id="EDMYKHV"/>
<evidence type="ECO:0000256" key="1">
    <source>
        <dbReference type="SAM" id="MobiDB-lite"/>
    </source>
</evidence>
<dbReference type="Proteomes" id="UP000193240">
    <property type="component" value="Unassembled WGS sequence"/>
</dbReference>
<feature type="region of interest" description="Disordered" evidence="1">
    <location>
        <begin position="128"/>
        <end position="165"/>
    </location>
</feature>
<feature type="transmembrane region" description="Helical" evidence="2">
    <location>
        <begin position="58"/>
        <end position="81"/>
    </location>
</feature>
<feature type="compositionally biased region" description="Polar residues" evidence="1">
    <location>
        <begin position="212"/>
        <end position="226"/>
    </location>
</feature>
<keyword evidence="2" id="KW-0472">Membrane</keyword>
<dbReference type="EMBL" id="KZ107841">
    <property type="protein sequence ID" value="OSS50778.1"/>
    <property type="molecule type" value="Genomic_DNA"/>
</dbReference>
<evidence type="ECO:0000313" key="5">
    <source>
        <dbReference type="Proteomes" id="UP000193240"/>
    </source>
</evidence>
<feature type="compositionally biased region" description="Polar residues" evidence="1">
    <location>
        <begin position="237"/>
        <end position="251"/>
    </location>
</feature>
<reference evidence="4 5" key="1">
    <citation type="journal article" date="2017" name="Genome Announc.">
        <title>Genome sequence of the saprophytic ascomycete Epicoccum nigrum ICMP 19927 strain isolated from New Zealand.</title>
        <authorList>
            <person name="Fokin M."/>
            <person name="Fleetwood D."/>
            <person name="Weir B.S."/>
            <person name="Villas-Boas S.G."/>
        </authorList>
    </citation>
    <scope>NUCLEOTIDE SEQUENCE [LARGE SCALE GENOMIC DNA]</scope>
    <source>
        <strain evidence="4 5">ICMP 19927</strain>
    </source>
</reference>
<keyword evidence="2" id="KW-1133">Transmembrane helix</keyword>
<keyword evidence="5" id="KW-1185">Reference proteome</keyword>
<feature type="region of interest" description="Disordered" evidence="1">
    <location>
        <begin position="180"/>
        <end position="387"/>
    </location>
</feature>
<dbReference type="AlphaFoldDB" id="A0A1Y2M6E2"/>
<keyword evidence="3" id="KW-0732">Signal</keyword>
<evidence type="ECO:0000256" key="3">
    <source>
        <dbReference type="SAM" id="SignalP"/>
    </source>
</evidence>
<feature type="chain" id="PRO_5012914930" evidence="3">
    <location>
        <begin position="24"/>
        <end position="482"/>
    </location>
</feature>
<evidence type="ECO:0000256" key="2">
    <source>
        <dbReference type="SAM" id="Phobius"/>
    </source>
</evidence>
<feature type="compositionally biased region" description="Polar residues" evidence="1">
    <location>
        <begin position="136"/>
        <end position="153"/>
    </location>
</feature>
<feature type="compositionally biased region" description="Low complexity" evidence="1">
    <location>
        <begin position="333"/>
        <end position="344"/>
    </location>
</feature>
<sequence length="482" mass="52992">MMWSGTLPPALFSLLLAAARAAASPSPYDFKDNYRDPAPSPEDGPPASFHATREKQRLPYEICGLVGGYVLTVLIWGVLLLTIGRKMRRKALEPPAALEFEQELKPVRNVMETPISPGSMRSATSWVRKLKRSGGDSLSGSTPVSPAVQSPMSFDQKVLDADRQRAQDDMERLYAAVMDHDAKKHSRQTSLATVEEPLPPPAIRNDRRRPSAISTTQRGPNDSNPASPMRAIYPPDYSNSTAAPMSHSRNGSLRAEHPPPSPRSILSKPSRLSSLSSTSRQEKSARFNLKNLRISGPIQNYGGAPADDEARTPLSPRFYPDPGAPPSPPTQPTSPSTPYSPTEPAEIQRAHSLRIPLPNPAPQRGNPSLTIAPPPPPKINVSRSPTMTPTKQLPFRAYQNDAPLMSPGIQTTVLDRRPDKLSLQTPKTGVPFTPYSPYMPFTPITPVTPHLVTKRERKTKRREMPRLDEMVQSPKEIFGDAY</sequence>
<accession>A0A1Y2M6E2</accession>
<feature type="compositionally biased region" description="Pro residues" evidence="1">
    <location>
        <begin position="322"/>
        <end position="332"/>
    </location>
</feature>
<organism evidence="4 5">
    <name type="scientific">Epicoccum nigrum</name>
    <name type="common">Soil fungus</name>
    <name type="synonym">Epicoccum purpurascens</name>
    <dbReference type="NCBI Taxonomy" id="105696"/>
    <lineage>
        <taxon>Eukaryota</taxon>
        <taxon>Fungi</taxon>
        <taxon>Dikarya</taxon>
        <taxon>Ascomycota</taxon>
        <taxon>Pezizomycotina</taxon>
        <taxon>Dothideomycetes</taxon>
        <taxon>Pleosporomycetidae</taxon>
        <taxon>Pleosporales</taxon>
        <taxon>Pleosporineae</taxon>
        <taxon>Didymellaceae</taxon>
        <taxon>Epicoccum</taxon>
    </lineage>
</organism>
<gene>
    <name evidence="4" type="ORF">B5807_04307</name>
</gene>
<feature type="region of interest" description="Disordered" evidence="1">
    <location>
        <begin position="30"/>
        <end position="49"/>
    </location>
</feature>
<dbReference type="InParanoid" id="A0A1Y2M6E2"/>